<gene>
    <name evidence="1" type="ORF">DK846_03725</name>
</gene>
<dbReference type="EMBL" id="QGMY01000002">
    <property type="protein sequence ID" value="PWR74266.1"/>
    <property type="molecule type" value="Genomic_DNA"/>
</dbReference>
<proteinExistence type="predicted"/>
<dbReference type="RefSeq" id="WP_109967545.1">
    <property type="nucleotide sequence ID" value="NZ_CP176093.1"/>
</dbReference>
<evidence type="ECO:0000313" key="2">
    <source>
        <dbReference type="Proteomes" id="UP000245657"/>
    </source>
</evidence>
<comment type="caution">
    <text evidence="1">The sequence shown here is derived from an EMBL/GenBank/DDBJ whole genome shotgun (WGS) entry which is preliminary data.</text>
</comment>
<name>A0A2V2N9D7_9EURY</name>
<reference evidence="1 2" key="1">
    <citation type="submission" date="2018-05" db="EMBL/GenBank/DDBJ databases">
        <title>Draft genome of Methanospirillum lacunae Ki8-1.</title>
        <authorList>
            <person name="Dueholm M.S."/>
            <person name="Nielsen P.H."/>
            <person name="Bakmann L.F."/>
            <person name="Otzen D.E."/>
        </authorList>
    </citation>
    <scope>NUCLEOTIDE SEQUENCE [LARGE SCALE GENOMIC DNA]</scope>
    <source>
        <strain evidence="1 2">Ki8-1</strain>
    </source>
</reference>
<dbReference type="Proteomes" id="UP000245657">
    <property type="component" value="Unassembled WGS sequence"/>
</dbReference>
<sequence>MKEFLIGSLFTLVIFTTLLISTCAAAPDDQQTGGAHYADHMKDTLANLSAKGYDVSQIQAAIDKGDNQGAFKLLNDLYDQHPEARPPMSMDRIKQTVTNLTAKGFDVSQIQAAIDGGDAGKATTALNDFWKAHPDARPAPRDQAKTS</sequence>
<accession>A0A2V2N9D7</accession>
<dbReference type="GeneID" id="97549646"/>
<protein>
    <submittedName>
        <fullName evidence="1">Uncharacterized protein</fullName>
    </submittedName>
</protein>
<evidence type="ECO:0000313" key="1">
    <source>
        <dbReference type="EMBL" id="PWR74266.1"/>
    </source>
</evidence>
<dbReference type="AlphaFoldDB" id="A0A2V2N9D7"/>
<organism evidence="1 2">
    <name type="scientific">Methanospirillum lacunae</name>
    <dbReference type="NCBI Taxonomy" id="668570"/>
    <lineage>
        <taxon>Archaea</taxon>
        <taxon>Methanobacteriati</taxon>
        <taxon>Methanobacteriota</taxon>
        <taxon>Stenosarchaea group</taxon>
        <taxon>Methanomicrobia</taxon>
        <taxon>Methanomicrobiales</taxon>
        <taxon>Methanospirillaceae</taxon>
        <taxon>Methanospirillum</taxon>
    </lineage>
</organism>
<keyword evidence="2" id="KW-1185">Reference proteome</keyword>